<evidence type="ECO:0000256" key="6">
    <source>
        <dbReference type="ARBA" id="ARBA00023027"/>
    </source>
</evidence>
<reference evidence="9 10" key="1">
    <citation type="submission" date="2020-07" db="EMBL/GenBank/DDBJ databases">
        <title>Facklamia lactis sp. nov., isolated from raw milk.</title>
        <authorList>
            <person name="Doll E.V."/>
            <person name="Huptas C."/>
            <person name="Staib L."/>
            <person name="Wenning M."/>
            <person name="Scherer S."/>
        </authorList>
    </citation>
    <scope>NUCLEOTIDE SEQUENCE [LARGE SCALE GENOMIC DNA]</scope>
    <source>
        <strain evidence="9 10">DSM 111018</strain>
    </source>
</reference>
<comment type="similarity">
    <text evidence="8">Belongs to the NAD kinase family.</text>
</comment>
<dbReference type="Gene3D" id="2.60.200.30">
    <property type="entry name" value="Probable inorganic polyphosphate/atp-NAD kinase, domain 2"/>
    <property type="match status" value="1"/>
</dbReference>
<evidence type="ECO:0000256" key="5">
    <source>
        <dbReference type="ARBA" id="ARBA00022857"/>
    </source>
</evidence>
<dbReference type="RefSeq" id="WP_197115653.1">
    <property type="nucleotide sequence ID" value="NZ_JACBXQ010000004.1"/>
</dbReference>
<name>A0ABS0LRE2_9LACT</name>
<dbReference type="HAMAP" id="MF_00361">
    <property type="entry name" value="NAD_kinase"/>
    <property type="match status" value="1"/>
</dbReference>
<comment type="catalytic activity">
    <reaction evidence="7 8">
        <text>NAD(+) + ATP = ADP + NADP(+) + H(+)</text>
        <dbReference type="Rhea" id="RHEA:18629"/>
        <dbReference type="ChEBI" id="CHEBI:15378"/>
        <dbReference type="ChEBI" id="CHEBI:30616"/>
        <dbReference type="ChEBI" id="CHEBI:57540"/>
        <dbReference type="ChEBI" id="CHEBI:58349"/>
        <dbReference type="ChEBI" id="CHEBI:456216"/>
        <dbReference type="EC" id="2.7.1.23"/>
    </reaction>
</comment>
<organism evidence="9 10">
    <name type="scientific">Facklamia lactis</name>
    <dbReference type="NCBI Taxonomy" id="2749967"/>
    <lineage>
        <taxon>Bacteria</taxon>
        <taxon>Bacillati</taxon>
        <taxon>Bacillota</taxon>
        <taxon>Bacilli</taxon>
        <taxon>Lactobacillales</taxon>
        <taxon>Aerococcaceae</taxon>
        <taxon>Facklamia</taxon>
    </lineage>
</organism>
<comment type="cofactor">
    <cofactor evidence="8">
        <name>a divalent metal cation</name>
        <dbReference type="ChEBI" id="CHEBI:60240"/>
    </cofactor>
</comment>
<dbReference type="InterPro" id="IPR016064">
    <property type="entry name" value="NAD/diacylglycerol_kinase_sf"/>
</dbReference>
<sequence length="273" mass="31069">MKKIAIFANDQDISTKIAKDLLLELDLVGLQVIEEGEIADYIVSIGGDGTLLSAFHHFQKQIEFSQFIGIHTGHLGFYTDWMGHEIKQVVASILANEEESVSYPLLDVQINMMDGSKKTYLALNECTLRSHRKTMVCHVNINDRFFETFRGDGLCVATPTGSTGMNKSLGGAVIHPCLDAIQMTEMASVNNRIYRTLSSPIVLPPDEWFDLELAHQEEPVDLTIDNLFWSDQTVRSIRLQLSKKRIQFASFRHRHYWDRVEEAFLGNKLEHKE</sequence>
<keyword evidence="3 8" id="KW-0418">Kinase</keyword>
<accession>A0ABS0LRE2</accession>
<evidence type="ECO:0000313" key="10">
    <source>
        <dbReference type="Proteomes" id="UP000721415"/>
    </source>
</evidence>
<evidence type="ECO:0000256" key="3">
    <source>
        <dbReference type="ARBA" id="ARBA00022777"/>
    </source>
</evidence>
<evidence type="ECO:0000256" key="8">
    <source>
        <dbReference type="HAMAP-Rule" id="MF_00361"/>
    </source>
</evidence>
<proteinExistence type="inferred from homology"/>
<keyword evidence="8" id="KW-0963">Cytoplasm</keyword>
<dbReference type="Pfam" id="PF01513">
    <property type="entry name" value="NAD_kinase"/>
    <property type="match status" value="1"/>
</dbReference>
<evidence type="ECO:0000256" key="1">
    <source>
        <dbReference type="ARBA" id="ARBA00022679"/>
    </source>
</evidence>
<feature type="binding site" evidence="8">
    <location>
        <begin position="48"/>
        <end position="49"/>
    </location>
    <ligand>
        <name>NAD(+)</name>
        <dbReference type="ChEBI" id="CHEBI:57540"/>
    </ligand>
</feature>
<gene>
    <name evidence="8" type="primary">nadK</name>
    <name evidence="9" type="ORF">HZY91_07485</name>
</gene>
<evidence type="ECO:0000256" key="2">
    <source>
        <dbReference type="ARBA" id="ARBA00022741"/>
    </source>
</evidence>
<dbReference type="NCBIfam" id="NF003424">
    <property type="entry name" value="PRK04885.1"/>
    <property type="match status" value="1"/>
</dbReference>
<dbReference type="InterPro" id="IPR017437">
    <property type="entry name" value="ATP-NAD_kinase_PpnK-typ_C"/>
</dbReference>
<dbReference type="PANTHER" id="PTHR20275">
    <property type="entry name" value="NAD KINASE"/>
    <property type="match status" value="1"/>
</dbReference>
<keyword evidence="6 8" id="KW-0520">NAD</keyword>
<dbReference type="InterPro" id="IPR002504">
    <property type="entry name" value="NADK"/>
</dbReference>
<comment type="subcellular location">
    <subcellularLocation>
        <location evidence="8">Cytoplasm</location>
    </subcellularLocation>
</comment>
<dbReference type="Gene3D" id="3.40.50.10330">
    <property type="entry name" value="Probable inorganic polyphosphate/atp-NAD kinase, domain 1"/>
    <property type="match status" value="1"/>
</dbReference>
<evidence type="ECO:0000256" key="7">
    <source>
        <dbReference type="ARBA" id="ARBA00047925"/>
    </source>
</evidence>
<feature type="binding site" evidence="8">
    <location>
        <position position="150"/>
    </location>
    <ligand>
        <name>NAD(+)</name>
        <dbReference type="ChEBI" id="CHEBI:57540"/>
    </ligand>
</feature>
<dbReference type="EMBL" id="JACBXQ010000004">
    <property type="protein sequence ID" value="MBG9986737.1"/>
    <property type="molecule type" value="Genomic_DNA"/>
</dbReference>
<keyword evidence="2 8" id="KW-0547">Nucleotide-binding</keyword>
<comment type="caution">
    <text evidence="9">The sequence shown here is derived from an EMBL/GenBank/DDBJ whole genome shotgun (WGS) entry which is preliminary data.</text>
</comment>
<keyword evidence="1 8" id="KW-0808">Transferase</keyword>
<comment type="function">
    <text evidence="8">Involved in the regulation of the intracellular balance of NAD and NADP, and is a key enzyme in the biosynthesis of NADP. Catalyzes specifically the phosphorylation on 2'-hydroxyl of the adenosine moiety of NAD to yield NADP.</text>
</comment>
<feature type="binding site" evidence="8">
    <location>
        <position position="187"/>
    </location>
    <ligand>
        <name>NAD(+)</name>
        <dbReference type="ChEBI" id="CHEBI:57540"/>
    </ligand>
</feature>
<feature type="binding site" evidence="8">
    <location>
        <begin position="124"/>
        <end position="125"/>
    </location>
    <ligand>
        <name>NAD(+)</name>
        <dbReference type="ChEBI" id="CHEBI:57540"/>
    </ligand>
</feature>
<dbReference type="EC" id="2.7.1.23" evidence="8"/>
<feature type="binding site" evidence="8">
    <location>
        <position position="152"/>
    </location>
    <ligand>
        <name>NAD(+)</name>
        <dbReference type="ChEBI" id="CHEBI:57540"/>
    </ligand>
</feature>
<feature type="active site" description="Proton acceptor" evidence="8">
    <location>
        <position position="48"/>
    </location>
</feature>
<dbReference type="InterPro" id="IPR017438">
    <property type="entry name" value="ATP-NAD_kinase_N"/>
</dbReference>
<protein>
    <recommendedName>
        <fullName evidence="8">NAD kinase</fullName>
        <ecNumber evidence="8">2.7.1.23</ecNumber>
    </recommendedName>
    <alternativeName>
        <fullName evidence="8">ATP-dependent NAD kinase</fullName>
    </alternativeName>
</protein>
<evidence type="ECO:0000256" key="4">
    <source>
        <dbReference type="ARBA" id="ARBA00022840"/>
    </source>
</evidence>
<keyword evidence="10" id="KW-1185">Reference proteome</keyword>
<dbReference type="Proteomes" id="UP000721415">
    <property type="component" value="Unassembled WGS sequence"/>
</dbReference>
<evidence type="ECO:0000313" key="9">
    <source>
        <dbReference type="EMBL" id="MBG9986737.1"/>
    </source>
</evidence>
<dbReference type="GO" id="GO:0003951">
    <property type="term" value="F:NAD+ kinase activity"/>
    <property type="evidence" value="ECO:0007669"/>
    <property type="project" value="UniProtKB-EC"/>
</dbReference>
<dbReference type="Pfam" id="PF20143">
    <property type="entry name" value="NAD_kinase_C"/>
    <property type="match status" value="1"/>
</dbReference>
<dbReference type="PANTHER" id="PTHR20275:SF0">
    <property type="entry name" value="NAD KINASE"/>
    <property type="match status" value="1"/>
</dbReference>
<keyword evidence="5 8" id="KW-0521">NADP</keyword>
<comment type="caution">
    <text evidence="8">Lacks conserved residue(s) required for the propagation of feature annotation.</text>
</comment>
<dbReference type="SUPFAM" id="SSF111331">
    <property type="entry name" value="NAD kinase/diacylglycerol kinase-like"/>
    <property type="match status" value="1"/>
</dbReference>
<keyword evidence="4 8" id="KW-0067">ATP-binding</keyword>